<dbReference type="PANTHER" id="PTHR43675">
    <property type="entry name" value="ARSENITE METHYLTRANSFERASE"/>
    <property type="match status" value="1"/>
</dbReference>
<dbReference type="Gene3D" id="3.40.50.150">
    <property type="entry name" value="Vaccinia Virus protein VP39"/>
    <property type="match status" value="1"/>
</dbReference>
<evidence type="ECO:0000313" key="11">
    <source>
        <dbReference type="Proteomes" id="UP000244906"/>
    </source>
</evidence>
<comment type="catalytic activity">
    <reaction evidence="6">
        <text>arsenic triglutathione + [thioredoxin]-dithiol + S-adenosyl-L-methionine + 2 H2O = methylarsonous acid + [thioredoxin]-disulfide + 3 glutathione + S-adenosyl-L-homocysteine + H(+)</text>
        <dbReference type="Rhea" id="RHEA:69460"/>
        <dbReference type="Rhea" id="RHEA-COMP:10698"/>
        <dbReference type="Rhea" id="RHEA-COMP:10700"/>
        <dbReference type="ChEBI" id="CHEBI:15377"/>
        <dbReference type="ChEBI" id="CHEBI:15378"/>
        <dbReference type="ChEBI" id="CHEBI:17826"/>
        <dbReference type="ChEBI" id="CHEBI:29950"/>
        <dbReference type="ChEBI" id="CHEBI:50058"/>
        <dbReference type="ChEBI" id="CHEBI:57856"/>
        <dbReference type="ChEBI" id="CHEBI:57925"/>
        <dbReference type="ChEBI" id="CHEBI:59789"/>
        <dbReference type="ChEBI" id="CHEBI:183640"/>
        <dbReference type="EC" id="2.1.1.137"/>
    </reaction>
</comment>
<evidence type="ECO:0000256" key="8">
    <source>
        <dbReference type="ARBA" id="ARBA00048428"/>
    </source>
</evidence>
<evidence type="ECO:0000256" key="5">
    <source>
        <dbReference type="ARBA" id="ARBA00034545"/>
    </source>
</evidence>
<evidence type="ECO:0000313" key="10">
    <source>
        <dbReference type="EMBL" id="PVZ64372.1"/>
    </source>
</evidence>
<protein>
    <recommendedName>
        <fullName evidence="5">Arsenite methyltransferase</fullName>
        <ecNumber evidence="4">2.1.1.137</ecNumber>
    </recommendedName>
</protein>
<keyword evidence="11" id="KW-1185">Reference proteome</keyword>
<dbReference type="PANTHER" id="PTHR43675:SF8">
    <property type="entry name" value="ARSENITE METHYLTRANSFERASE"/>
    <property type="match status" value="1"/>
</dbReference>
<keyword evidence="1 10" id="KW-0808">Transferase</keyword>
<dbReference type="Gene3D" id="3.40.5.100">
    <property type="match status" value="1"/>
</dbReference>
<comment type="similarity">
    <text evidence="3">Belongs to the methyltransferase superfamily. Arsenite methyltransferase family.</text>
</comment>
<evidence type="ECO:0000256" key="7">
    <source>
        <dbReference type="ARBA" id="ARBA00047943"/>
    </source>
</evidence>
<comment type="caution">
    <text evidence="10">The sequence shown here is derived from an EMBL/GenBank/DDBJ whole genome shotgun (WGS) entry which is preliminary data.</text>
</comment>
<evidence type="ECO:0000256" key="6">
    <source>
        <dbReference type="ARBA" id="ARBA00047941"/>
    </source>
</evidence>
<feature type="domain" description="Methyltransferase" evidence="9">
    <location>
        <begin position="66"/>
        <end position="217"/>
    </location>
</feature>
<dbReference type="EMBL" id="QDDL01000013">
    <property type="protein sequence ID" value="PVZ64372.1"/>
    <property type="molecule type" value="Genomic_DNA"/>
</dbReference>
<dbReference type="InterPro" id="IPR029063">
    <property type="entry name" value="SAM-dependent_MTases_sf"/>
</dbReference>
<gene>
    <name evidence="10" type="ORF">DC094_20150</name>
</gene>
<comment type="catalytic activity">
    <reaction evidence="7">
        <text>arsenic triglutathione + 2 [thioredoxin]-dithiol + 2 S-adenosyl-L-methionine + H2O = dimethylarsinous acid + 2 [thioredoxin]-disulfide + 3 glutathione + 2 S-adenosyl-L-homocysteine + 2 H(+)</text>
        <dbReference type="Rhea" id="RHEA:69464"/>
        <dbReference type="Rhea" id="RHEA-COMP:10698"/>
        <dbReference type="Rhea" id="RHEA-COMP:10700"/>
        <dbReference type="ChEBI" id="CHEBI:15377"/>
        <dbReference type="ChEBI" id="CHEBI:15378"/>
        <dbReference type="ChEBI" id="CHEBI:23808"/>
        <dbReference type="ChEBI" id="CHEBI:29950"/>
        <dbReference type="ChEBI" id="CHEBI:50058"/>
        <dbReference type="ChEBI" id="CHEBI:57856"/>
        <dbReference type="ChEBI" id="CHEBI:57925"/>
        <dbReference type="ChEBI" id="CHEBI:59789"/>
        <dbReference type="ChEBI" id="CHEBI:183640"/>
        <dbReference type="EC" id="2.1.1.137"/>
    </reaction>
</comment>
<dbReference type="InterPro" id="IPR026669">
    <property type="entry name" value="Arsenite_MeTrfase-like"/>
</dbReference>
<accession>A0A2V1GNZ8</accession>
<organism evidence="10 11">
    <name type="scientific">Pelagibaculum spongiae</name>
    <dbReference type="NCBI Taxonomy" id="2080658"/>
    <lineage>
        <taxon>Bacteria</taxon>
        <taxon>Pseudomonadati</taxon>
        <taxon>Pseudomonadota</taxon>
        <taxon>Gammaproteobacteria</taxon>
        <taxon>Oceanospirillales</taxon>
        <taxon>Pelagibaculum</taxon>
    </lineage>
</organism>
<dbReference type="SUPFAM" id="SSF53335">
    <property type="entry name" value="S-adenosyl-L-methionine-dependent methyltransferases"/>
    <property type="match status" value="1"/>
</dbReference>
<name>A0A2V1GNZ8_9GAMM</name>
<sequence length="355" mass="39620">MSTDNKHQQTQEYYGETLQSSFDLQTNACCTDTQPPSWLKAALINVHDEVMTRYYGCGLVAPEQLKGCRILDLGSGSGRDCYVLAQLVGEEGEVVGVDMTDQQLEVANRHVDWHKEKFGYQKSNVRFVKGYLEQLDQLGLEENSFDIIVSNCVINLCPDKAAVLEQAYKLLKPGGEIYFSDVYSDRRVSAELVADPVLHGECLSGALYWNDFINLAKGAGFGDPRLVEDRPITIANEAIEEKIGHIGFFSATWRLFKLEGLESHCEDYGQAVIYRGGIENHENVFALDNHHLIDKNRIFPVCGNTWKMLHDTRFAEFFEFIGDFSNHYGIYADCGTLMPFATAESADGSSGGGCC</sequence>
<dbReference type="GO" id="GO:0032259">
    <property type="term" value="P:methylation"/>
    <property type="evidence" value="ECO:0007669"/>
    <property type="project" value="UniProtKB-KW"/>
</dbReference>
<dbReference type="RefSeq" id="WP_116688925.1">
    <property type="nucleotide sequence ID" value="NZ_CAWNYD010000013.1"/>
</dbReference>
<dbReference type="EC" id="2.1.1.137" evidence="4"/>
<evidence type="ECO:0000256" key="3">
    <source>
        <dbReference type="ARBA" id="ARBA00034487"/>
    </source>
</evidence>
<dbReference type="OrthoDB" id="9772751at2"/>
<dbReference type="InterPro" id="IPR025714">
    <property type="entry name" value="Methyltranfer_dom"/>
</dbReference>
<keyword evidence="2" id="KW-0949">S-adenosyl-L-methionine</keyword>
<evidence type="ECO:0000259" key="9">
    <source>
        <dbReference type="Pfam" id="PF13847"/>
    </source>
</evidence>
<evidence type="ECO:0000256" key="2">
    <source>
        <dbReference type="ARBA" id="ARBA00022691"/>
    </source>
</evidence>
<dbReference type="AlphaFoldDB" id="A0A2V1GNZ8"/>
<dbReference type="CDD" id="cd02440">
    <property type="entry name" value="AdoMet_MTases"/>
    <property type="match status" value="1"/>
</dbReference>
<dbReference type="Proteomes" id="UP000244906">
    <property type="component" value="Unassembled WGS sequence"/>
</dbReference>
<keyword evidence="10" id="KW-0489">Methyltransferase</keyword>
<reference evidence="10 11" key="1">
    <citation type="submission" date="2018-04" db="EMBL/GenBank/DDBJ databases">
        <title>Thalassorhabdus spongiae gen. nov., sp. nov., isolated from a marine sponge in South-West Iceland.</title>
        <authorList>
            <person name="Knobloch S."/>
            <person name="Daussin A."/>
            <person name="Johannsson R."/>
            <person name="Marteinsson V.T."/>
        </authorList>
    </citation>
    <scope>NUCLEOTIDE SEQUENCE [LARGE SCALE GENOMIC DNA]</scope>
    <source>
        <strain evidence="10 11">Hp12</strain>
    </source>
</reference>
<dbReference type="Pfam" id="PF13847">
    <property type="entry name" value="Methyltransf_31"/>
    <property type="match status" value="1"/>
</dbReference>
<comment type="catalytic activity">
    <reaction evidence="8">
        <text>arsenic triglutathione + 3 [thioredoxin]-dithiol + 3 S-adenosyl-L-methionine = trimethylarsine + 3 [thioredoxin]-disulfide + 3 glutathione + 3 S-adenosyl-L-homocysteine + 3 H(+)</text>
        <dbReference type="Rhea" id="RHEA:69432"/>
        <dbReference type="Rhea" id="RHEA-COMP:10698"/>
        <dbReference type="Rhea" id="RHEA-COMP:10700"/>
        <dbReference type="ChEBI" id="CHEBI:15378"/>
        <dbReference type="ChEBI" id="CHEBI:27130"/>
        <dbReference type="ChEBI" id="CHEBI:29950"/>
        <dbReference type="ChEBI" id="CHEBI:50058"/>
        <dbReference type="ChEBI" id="CHEBI:57856"/>
        <dbReference type="ChEBI" id="CHEBI:57925"/>
        <dbReference type="ChEBI" id="CHEBI:59789"/>
        <dbReference type="ChEBI" id="CHEBI:183640"/>
        <dbReference type="EC" id="2.1.1.137"/>
    </reaction>
</comment>
<proteinExistence type="inferred from homology"/>
<dbReference type="GO" id="GO:0030791">
    <property type="term" value="F:arsenite methyltransferase activity"/>
    <property type="evidence" value="ECO:0007669"/>
    <property type="project" value="UniProtKB-EC"/>
</dbReference>
<evidence type="ECO:0000256" key="4">
    <source>
        <dbReference type="ARBA" id="ARBA00034521"/>
    </source>
</evidence>
<evidence type="ECO:0000256" key="1">
    <source>
        <dbReference type="ARBA" id="ARBA00022679"/>
    </source>
</evidence>